<dbReference type="AlphaFoldDB" id="A0A0K0FPX9"/>
<evidence type="ECO:0000256" key="1">
    <source>
        <dbReference type="SAM" id="Coils"/>
    </source>
</evidence>
<feature type="coiled-coil region" evidence="1">
    <location>
        <begin position="449"/>
        <end position="483"/>
    </location>
</feature>
<evidence type="ECO:0000259" key="2">
    <source>
        <dbReference type="PROSITE" id="PS50913"/>
    </source>
</evidence>
<sequence>MNVSTSLKFCPYKKMGDNKQYSKMPTTTSSDVELYKQKIQTLLQAYKEQEDEKKRLQEVVEKLESITIEDDEICKLKNMLVESEKQRLKKEKILLADRKGLLEKYNESRKELKLLKDKIKQTGMDISEESDIAINVDKINNKNDKSSSKKECSDNGLLKSNKLNDSIHIHNLLIDTKKTFETDSKSLSKKIENLYKINTEKDVRISKLESSNEMSNLKIAELANENATYREKIMILESEIEKMENMKFDVKEVSSGVSEEDKKIVEESKLGANLNSIDHIVSPITDKNDMCQSFTSHKYPIIERKEMIRRDDLDSLLQELTNMTFYMMSIKSDILNNLCLLKNDINHLLVSLIDDANDFVKEIYRKNSMEIERLQRVIKEQREEIELLKKYSEICKIKTPQPVNNYGERRSSLSRKSSTTADFYSLINDKTYHQEKRSSLTNTEETALIQHYTEQLMKKQKILENVQNEVVMLEGKYNDCLKEKLSTQMEYESRILLLQDQIRDIRGSMKILQANDFQYIRNIFISFLNTKNNDSISRRNILKALGQVLSLSNVDLHKIETFK</sequence>
<keyword evidence="3" id="KW-1185">Reference proteome</keyword>
<proteinExistence type="predicted"/>
<dbReference type="Pfam" id="PF01465">
    <property type="entry name" value="GRIP"/>
    <property type="match status" value="1"/>
</dbReference>
<feature type="coiled-coil region" evidence="1">
    <location>
        <begin position="32"/>
        <end position="69"/>
    </location>
</feature>
<reference evidence="4" key="2">
    <citation type="submission" date="2015-08" db="UniProtKB">
        <authorList>
            <consortium name="WormBaseParasite"/>
        </authorList>
    </citation>
    <scope>IDENTIFICATION</scope>
</reference>
<keyword evidence="1" id="KW-0175">Coiled coil</keyword>
<evidence type="ECO:0000313" key="4">
    <source>
        <dbReference type="WBParaSite" id="SVE_1136100.2"/>
    </source>
</evidence>
<reference evidence="3" key="1">
    <citation type="submission" date="2014-07" db="EMBL/GenBank/DDBJ databases">
        <authorList>
            <person name="Martin A.A"/>
            <person name="De Silva N."/>
        </authorList>
    </citation>
    <scope>NUCLEOTIDE SEQUENCE</scope>
</reference>
<dbReference type="InterPro" id="IPR000237">
    <property type="entry name" value="GRIP_dom"/>
</dbReference>
<name>A0A0K0FPX9_STRVS</name>
<feature type="coiled-coil region" evidence="1">
    <location>
        <begin position="205"/>
        <end position="246"/>
    </location>
</feature>
<dbReference type="WBParaSite" id="SVE_1136100.2">
    <property type="protein sequence ID" value="SVE_1136100.2"/>
    <property type="gene ID" value="SVE_1136100"/>
</dbReference>
<feature type="domain" description="GRIP" evidence="2">
    <location>
        <begin position="510"/>
        <end position="562"/>
    </location>
</feature>
<dbReference type="SMART" id="SM00755">
    <property type="entry name" value="Grip"/>
    <property type="match status" value="1"/>
</dbReference>
<dbReference type="PROSITE" id="PS50913">
    <property type="entry name" value="GRIP"/>
    <property type="match status" value="1"/>
</dbReference>
<dbReference type="Proteomes" id="UP000035680">
    <property type="component" value="Unassembled WGS sequence"/>
</dbReference>
<organism evidence="3 4">
    <name type="scientific">Strongyloides venezuelensis</name>
    <name type="common">Threadworm</name>
    <dbReference type="NCBI Taxonomy" id="75913"/>
    <lineage>
        <taxon>Eukaryota</taxon>
        <taxon>Metazoa</taxon>
        <taxon>Ecdysozoa</taxon>
        <taxon>Nematoda</taxon>
        <taxon>Chromadorea</taxon>
        <taxon>Rhabditida</taxon>
        <taxon>Tylenchina</taxon>
        <taxon>Panagrolaimomorpha</taxon>
        <taxon>Strongyloidoidea</taxon>
        <taxon>Strongyloididae</taxon>
        <taxon>Strongyloides</taxon>
    </lineage>
</organism>
<evidence type="ECO:0000313" key="3">
    <source>
        <dbReference type="Proteomes" id="UP000035680"/>
    </source>
</evidence>
<feature type="coiled-coil region" evidence="1">
    <location>
        <begin position="364"/>
        <end position="391"/>
    </location>
</feature>
<accession>A0A0K0FPX9</accession>
<protein>
    <submittedName>
        <fullName evidence="4">GRIP domain-containing protein</fullName>
    </submittedName>
</protein>